<dbReference type="InterPro" id="IPR056884">
    <property type="entry name" value="NPHP3-like_N"/>
</dbReference>
<dbReference type="SUPFAM" id="SSF52540">
    <property type="entry name" value="P-loop containing nucleoside triphosphate hydrolases"/>
    <property type="match status" value="1"/>
</dbReference>
<accession>A0AAW0CVK8</accession>
<keyword evidence="5" id="KW-1185">Reference proteome</keyword>
<evidence type="ECO:0000259" key="3">
    <source>
        <dbReference type="Pfam" id="PF24883"/>
    </source>
</evidence>
<dbReference type="InterPro" id="IPR027417">
    <property type="entry name" value="P-loop_NTPase"/>
</dbReference>
<dbReference type="EMBL" id="JAWWNJ010000013">
    <property type="protein sequence ID" value="KAK7042819.1"/>
    <property type="molecule type" value="Genomic_DNA"/>
</dbReference>
<name>A0AAW0CVK8_9AGAR</name>
<comment type="caution">
    <text evidence="4">The sequence shown here is derived from an EMBL/GenBank/DDBJ whole genome shotgun (WGS) entry which is preliminary data.</text>
</comment>
<sequence>MIRHSETGRPFAKVGNITERHSRRDRVGGNERKVELAEEKLRLAGRVVGKGVKTTRIIATEKRGGAVDVDSGWQEYPLLATFARVSGRPSIFIPVSRFVRMGGRDPDGAGESIQSPEDGELSWLRSVDNAIVRRNGPDDNPYVFNARRLEVSKIENSNRVRWVILWTSRENCESNASRDVDGFFEEIGQGAGKDREKELHGPRELFYRQRAELRKRVFGDFSAARNIDSVTVAVGVAVIVFGLILYHRVTYPAANATFVVQRKINTENALRSLALPSSSLEQTHTGFWVESANGGCGPAGEAIGIRHLHGFPPLSSSLRLPTTTTVLTIAAGFITKMYKFRLRRRSGGTKTDPLPEYLSVLKDGFAVLIDRTERCLDGTPFKIPLSVVNPALKLANDIADNKSDLQFLFQNIACQLEIVNGHLAQSESTESRDLITRFSRELKQELDAVGALSNRGILRRFLKTDADAKAIGDAFRRIDNHLKLFHVNLTIGINRKLDRANVEAAMRALFEASSHEASYDSGDNYDRPSCHPKTREEYLSKLDQWSRENTPDCTKIFWMYGPAGTGKSAMMQSFCEQRHLENRLGASFFFKKDHPSRGNVMKVFPTVAYHLARASPELELAISTSVREDPSIFSQSLATQLQKLIVGPCQAVTLPFPLVVTIDGVDECAGEKSQQSLLRALGNAYSNWKSHLVILIASRPEAHLRSVFEEECLMFAQTLEIRGSETDIRTYLVDQFQRIRETHQSLHLASILWPGNEIIEHFVGKSSGHFVYASTVVKFIDDEDWDPEERVRVVQGIEKAPPLPASGSPFSALDQLYTGILADVPNQPRLLHILSILSAGLQLSVVQMGQLLELEHTGIQTTLRRLHSLINVPEPNLTVNRVTVHHASFLDFLNDPARSAQFHFNGTARHSLALHILRVYSEPSEIGLGPAECHVWQRLELHFITTTNLSPDMIEPLHQINFDLVIGKPGLSQVAQWIKDQNGPGDLTQQWEDYASMGKFWDVLWHTINNPIFGHRIDDVAAVLETVSPTFVQIIHTCRLLESGLTTVRWVLDYSWEQMQAAIAPISSRIGKDINIWSLCSEILFPLRIQELNPDQTLQRLATRCIELFCLQLRRQKEGWKPRRVWCWSRIVRACLPTIELLETVQRLVTTENLEILRKNYQNYGHRDLIHNLVVWLEAHPDAPLHLVERVKAFDGMGNHQEGENDWNKWKKFTGLGGSYGGGHDFMSHHNFGHFNFRY</sequence>
<protein>
    <recommendedName>
        <fullName evidence="3">Nephrocystin 3-like N-terminal domain-containing protein</fullName>
    </recommendedName>
</protein>
<evidence type="ECO:0000313" key="5">
    <source>
        <dbReference type="Proteomes" id="UP001362999"/>
    </source>
</evidence>
<evidence type="ECO:0000256" key="1">
    <source>
        <dbReference type="ARBA" id="ARBA00022737"/>
    </source>
</evidence>
<feature type="domain" description="Nephrocystin 3-like N-terminal" evidence="3">
    <location>
        <begin position="542"/>
        <end position="699"/>
    </location>
</feature>
<dbReference type="InterPro" id="IPR059179">
    <property type="entry name" value="MLKL-like_MCAfunc"/>
</dbReference>
<dbReference type="Pfam" id="PF24883">
    <property type="entry name" value="NPHP3_N"/>
    <property type="match status" value="1"/>
</dbReference>
<reference evidence="4 5" key="1">
    <citation type="journal article" date="2024" name="J Genomics">
        <title>Draft genome sequencing and assembly of Favolaschia claudopus CIRM-BRFM 2984 isolated from oak limbs.</title>
        <authorList>
            <person name="Navarro D."/>
            <person name="Drula E."/>
            <person name="Chaduli D."/>
            <person name="Cazenave R."/>
            <person name="Ahrendt S."/>
            <person name="Wang J."/>
            <person name="Lipzen A."/>
            <person name="Daum C."/>
            <person name="Barry K."/>
            <person name="Grigoriev I.V."/>
            <person name="Favel A."/>
            <person name="Rosso M.N."/>
            <person name="Martin F."/>
        </authorList>
    </citation>
    <scope>NUCLEOTIDE SEQUENCE [LARGE SCALE GENOMIC DNA]</scope>
    <source>
        <strain evidence="4 5">CIRM-BRFM 2984</strain>
    </source>
</reference>
<dbReference type="PANTHER" id="PTHR10039">
    <property type="entry name" value="AMELOGENIN"/>
    <property type="match status" value="1"/>
</dbReference>
<dbReference type="PANTHER" id="PTHR10039:SF17">
    <property type="entry name" value="FUNGAL STAND N-TERMINAL GOODBYE DOMAIN-CONTAINING PROTEIN-RELATED"/>
    <property type="match status" value="1"/>
</dbReference>
<proteinExistence type="predicted"/>
<feature type="region of interest" description="Disordered" evidence="2">
    <location>
        <begin position="1"/>
        <end position="31"/>
    </location>
</feature>
<gene>
    <name evidence="4" type="ORF">R3P38DRAFT_3348702</name>
</gene>
<evidence type="ECO:0000256" key="2">
    <source>
        <dbReference type="SAM" id="MobiDB-lite"/>
    </source>
</evidence>
<organism evidence="4 5">
    <name type="scientific">Favolaschia claudopus</name>
    <dbReference type="NCBI Taxonomy" id="2862362"/>
    <lineage>
        <taxon>Eukaryota</taxon>
        <taxon>Fungi</taxon>
        <taxon>Dikarya</taxon>
        <taxon>Basidiomycota</taxon>
        <taxon>Agaricomycotina</taxon>
        <taxon>Agaricomycetes</taxon>
        <taxon>Agaricomycetidae</taxon>
        <taxon>Agaricales</taxon>
        <taxon>Marasmiineae</taxon>
        <taxon>Mycenaceae</taxon>
        <taxon>Favolaschia</taxon>
    </lineage>
</organism>
<dbReference type="CDD" id="cd21037">
    <property type="entry name" value="MLKL_NTD"/>
    <property type="match status" value="1"/>
</dbReference>
<evidence type="ECO:0000313" key="4">
    <source>
        <dbReference type="EMBL" id="KAK7042819.1"/>
    </source>
</evidence>
<feature type="compositionally biased region" description="Basic and acidic residues" evidence="2">
    <location>
        <begin position="18"/>
        <end position="31"/>
    </location>
</feature>
<dbReference type="Gene3D" id="3.40.50.300">
    <property type="entry name" value="P-loop containing nucleotide triphosphate hydrolases"/>
    <property type="match status" value="1"/>
</dbReference>
<keyword evidence="1" id="KW-0677">Repeat</keyword>
<dbReference type="Proteomes" id="UP001362999">
    <property type="component" value="Unassembled WGS sequence"/>
</dbReference>
<dbReference type="AlphaFoldDB" id="A0AAW0CVK8"/>